<dbReference type="RefSeq" id="WP_011901062.1">
    <property type="nucleotide sequence ID" value="NZ_JAAVJF010000002.1"/>
</dbReference>
<evidence type="ECO:0000256" key="6">
    <source>
        <dbReference type="ARBA" id="ARBA00022845"/>
    </source>
</evidence>
<dbReference type="Gene3D" id="3.30.190.20">
    <property type="match status" value="1"/>
</dbReference>
<dbReference type="GO" id="GO:0019843">
    <property type="term" value="F:rRNA binding"/>
    <property type="evidence" value="ECO:0007669"/>
    <property type="project" value="UniProtKB-UniRule"/>
</dbReference>
<evidence type="ECO:0000256" key="1">
    <source>
        <dbReference type="ARBA" id="ARBA00010531"/>
    </source>
</evidence>
<accession>A0A7L4P816</accession>
<gene>
    <name evidence="11" type="primary">rpl1</name>
    <name evidence="13" type="ORF">HC235_03985</name>
</gene>
<dbReference type="GO" id="GO:0006412">
    <property type="term" value="P:translation"/>
    <property type="evidence" value="ECO:0007669"/>
    <property type="project" value="UniProtKB-UniRule"/>
</dbReference>
<dbReference type="AlphaFoldDB" id="A0A7L4P816"/>
<dbReference type="EMBL" id="JAAVJF010000002">
    <property type="protein sequence ID" value="NYR15121.1"/>
    <property type="molecule type" value="Genomic_DNA"/>
</dbReference>
<comment type="function">
    <text evidence="11">Protein L1 is also a translational repressor protein, it controls the translation of its operon by binding to its mRNA.</text>
</comment>
<comment type="function">
    <text evidence="11">Binds directly to 23S rRNA. Probably involved in E site tRNA release.</text>
</comment>
<keyword evidence="14" id="KW-1185">Reference proteome</keyword>
<dbReference type="Gene3D" id="3.40.50.790">
    <property type="match status" value="1"/>
</dbReference>
<dbReference type="GeneID" id="5054141"/>
<dbReference type="NCBIfam" id="NF003244">
    <property type="entry name" value="PRK04203.1"/>
    <property type="match status" value="1"/>
</dbReference>
<dbReference type="SMR" id="A0A7L4P816"/>
<keyword evidence="8 11" id="KW-0689">Ribosomal protein</keyword>
<dbReference type="InterPro" id="IPR023674">
    <property type="entry name" value="Ribosomal_uL1-like"/>
</dbReference>
<dbReference type="CDD" id="cd00403">
    <property type="entry name" value="Ribosomal_L1"/>
    <property type="match status" value="1"/>
</dbReference>
<evidence type="ECO:0000256" key="8">
    <source>
        <dbReference type="ARBA" id="ARBA00022980"/>
    </source>
</evidence>
<keyword evidence="5 11" id="KW-0699">rRNA-binding</keyword>
<evidence type="ECO:0000313" key="14">
    <source>
        <dbReference type="Proteomes" id="UP000554766"/>
    </source>
</evidence>
<keyword evidence="7 11" id="KW-0694">RNA-binding</keyword>
<dbReference type="InterPro" id="IPR028364">
    <property type="entry name" value="Ribosomal_uL1/biogenesis"/>
</dbReference>
<dbReference type="InterPro" id="IPR002143">
    <property type="entry name" value="Ribosomal_uL1"/>
</dbReference>
<dbReference type="PROSITE" id="PS01199">
    <property type="entry name" value="RIBOSOMAL_L1"/>
    <property type="match status" value="1"/>
</dbReference>
<protein>
    <recommendedName>
        <fullName evidence="11">Large ribosomal subunit protein uL1</fullName>
    </recommendedName>
</protein>
<sequence>MSVLLNRDVLTSKIAEALKAGKPRRFRQSVELIVVLRELDLSKPENRINLLVELPHPPKANKIAAFAHGVFEVNAKNAGVDAIITRDQIESLSGNKRAIRKLAKQYDFFIAPPDLMPLLGRVVGPIFGPRGKMPEVVPPNVDVKSVVERLRRSVRVRIRNEPVIKVRVGAEGQDQKEILANILTVLEEINRKFSLKQYLKEIYVKKTMGPPIKIRAVEVLSR</sequence>
<dbReference type="SUPFAM" id="SSF56808">
    <property type="entry name" value="Ribosomal protein L1"/>
    <property type="match status" value="1"/>
</dbReference>
<proteinExistence type="inferred from homology"/>
<evidence type="ECO:0000256" key="9">
    <source>
        <dbReference type="ARBA" id="ARBA00023274"/>
    </source>
</evidence>
<comment type="similarity">
    <text evidence="1 11 12">Belongs to the universal ribosomal protein uL1 family.</text>
</comment>
<organism evidence="13 14">
    <name type="scientific">Pyrobaculum arsenaticum</name>
    <dbReference type="NCBI Taxonomy" id="121277"/>
    <lineage>
        <taxon>Archaea</taxon>
        <taxon>Thermoproteota</taxon>
        <taxon>Thermoprotei</taxon>
        <taxon>Thermoproteales</taxon>
        <taxon>Thermoproteaceae</taxon>
        <taxon>Pyrobaculum</taxon>
    </lineage>
</organism>
<evidence type="ECO:0000256" key="2">
    <source>
        <dbReference type="ARBA" id="ARBA00011838"/>
    </source>
</evidence>
<comment type="subunit">
    <text evidence="2 11">Part of the 50S ribosomal subunit.</text>
</comment>
<keyword evidence="4 11" id="KW-0820">tRNA-binding</keyword>
<keyword evidence="9 11" id="KW-0687">Ribonucleoprotein</keyword>
<dbReference type="GO" id="GO:0003735">
    <property type="term" value="F:structural constituent of ribosome"/>
    <property type="evidence" value="ECO:0007669"/>
    <property type="project" value="InterPro"/>
</dbReference>
<comment type="function">
    <text evidence="10">Probably involved in E site tRNA release. Binds directly to 23S rRNA.</text>
</comment>
<dbReference type="Pfam" id="PF00687">
    <property type="entry name" value="Ribosomal_L1"/>
    <property type="match status" value="1"/>
</dbReference>
<name>A0A7L4P816_9CREN</name>
<dbReference type="OMA" id="GPRNKMP"/>
<dbReference type="GO" id="GO:0006417">
    <property type="term" value="P:regulation of translation"/>
    <property type="evidence" value="ECO:0007669"/>
    <property type="project" value="UniProtKB-KW"/>
</dbReference>
<dbReference type="HAMAP" id="MF_01318_A">
    <property type="entry name" value="Ribosomal_uL1_A"/>
    <property type="match status" value="1"/>
</dbReference>
<dbReference type="InterPro" id="IPR023673">
    <property type="entry name" value="Ribosomal_uL1_CS"/>
</dbReference>
<dbReference type="PIRSF" id="PIRSF002155">
    <property type="entry name" value="Ribosomal_L1"/>
    <property type="match status" value="1"/>
</dbReference>
<evidence type="ECO:0000256" key="7">
    <source>
        <dbReference type="ARBA" id="ARBA00022884"/>
    </source>
</evidence>
<dbReference type="InterPro" id="IPR016095">
    <property type="entry name" value="Ribosomal_uL1_3-a/b-sand"/>
</dbReference>
<comment type="caution">
    <text evidence="13">The sequence shown here is derived from an EMBL/GenBank/DDBJ whole genome shotgun (WGS) entry which is preliminary data.</text>
</comment>
<evidence type="ECO:0000256" key="3">
    <source>
        <dbReference type="ARBA" id="ARBA00022491"/>
    </source>
</evidence>
<reference evidence="13 14" key="1">
    <citation type="journal article" date="2020" name="Nat. Commun.">
        <title>The structures of two archaeal type IV pili illuminate evolutionary relationships.</title>
        <authorList>
            <person name="Wang F."/>
            <person name="Baquero D.P."/>
            <person name="Su Z."/>
            <person name="Beltran L.C."/>
            <person name="Prangishvili D."/>
            <person name="Krupovic M."/>
            <person name="Egelman E.H."/>
        </authorList>
    </citation>
    <scope>NUCLEOTIDE SEQUENCE [LARGE SCALE GENOMIC DNA]</scope>
    <source>
        <strain evidence="13 14">2GA</strain>
    </source>
</reference>
<dbReference type="Proteomes" id="UP000554766">
    <property type="component" value="Unassembled WGS sequence"/>
</dbReference>
<dbReference type="InterPro" id="IPR023669">
    <property type="entry name" value="Ribosomal_uL1_arc"/>
</dbReference>
<evidence type="ECO:0000313" key="13">
    <source>
        <dbReference type="EMBL" id="NYR15121.1"/>
    </source>
</evidence>
<evidence type="ECO:0000256" key="10">
    <source>
        <dbReference type="ARBA" id="ARBA00045545"/>
    </source>
</evidence>
<dbReference type="GO" id="GO:0015934">
    <property type="term" value="C:large ribosomal subunit"/>
    <property type="evidence" value="ECO:0007669"/>
    <property type="project" value="InterPro"/>
</dbReference>
<keyword evidence="6 11" id="KW-0810">Translation regulation</keyword>
<evidence type="ECO:0000256" key="11">
    <source>
        <dbReference type="HAMAP-Rule" id="MF_01318"/>
    </source>
</evidence>
<dbReference type="PANTHER" id="PTHR36427:SF3">
    <property type="entry name" value="LARGE RIBOSOMAL SUBUNIT PROTEIN UL1M"/>
    <property type="match status" value="1"/>
</dbReference>
<evidence type="ECO:0000256" key="12">
    <source>
        <dbReference type="RuleBase" id="RU000659"/>
    </source>
</evidence>
<keyword evidence="3 11" id="KW-0678">Repressor</keyword>
<evidence type="ECO:0000256" key="4">
    <source>
        <dbReference type="ARBA" id="ARBA00022555"/>
    </source>
</evidence>
<dbReference type="FunFam" id="3.40.50.790:FF:000005">
    <property type="entry name" value="50S ribosomal protein L1"/>
    <property type="match status" value="1"/>
</dbReference>
<evidence type="ECO:0000256" key="5">
    <source>
        <dbReference type="ARBA" id="ARBA00022730"/>
    </source>
</evidence>
<dbReference type="GO" id="GO:0000049">
    <property type="term" value="F:tRNA binding"/>
    <property type="evidence" value="ECO:0007669"/>
    <property type="project" value="UniProtKB-KW"/>
</dbReference>
<dbReference type="PANTHER" id="PTHR36427">
    <property type="entry name" value="54S RIBOSOMAL PROTEIN L1, MITOCHONDRIAL"/>
    <property type="match status" value="1"/>
</dbReference>